<evidence type="ECO:0000313" key="2">
    <source>
        <dbReference type="Proteomes" id="UP001231316"/>
    </source>
</evidence>
<accession>A0AAX3XB60</accession>
<keyword evidence="1" id="KW-0614">Plasmid</keyword>
<dbReference type="EMBL" id="CP123973">
    <property type="protein sequence ID" value="WII29721.1"/>
    <property type="molecule type" value="Genomic_DNA"/>
</dbReference>
<protein>
    <submittedName>
        <fullName evidence="1">Uncharacterized protein</fullName>
    </submittedName>
</protein>
<sequence length="50" mass="6055">MGLVKRIEKYIKKKIKDREARKNQYKGSLNDIIIDTKHLYIPKKESRHDD</sequence>
<name>A0AAX3XB60_9LACO</name>
<dbReference type="RefSeq" id="WP_172399974.1">
    <property type="nucleotide sequence ID" value="NZ_CP123973.1"/>
</dbReference>
<dbReference type="AlphaFoldDB" id="A0AAX3XB60"/>
<dbReference type="Proteomes" id="UP001231316">
    <property type="component" value="Plasmid unnamed2"/>
</dbReference>
<proteinExistence type="predicted"/>
<organism evidence="1 2">
    <name type="scientific">Ligilactobacillus salivarius</name>
    <dbReference type="NCBI Taxonomy" id="1624"/>
    <lineage>
        <taxon>Bacteria</taxon>
        <taxon>Bacillati</taxon>
        <taxon>Bacillota</taxon>
        <taxon>Bacilli</taxon>
        <taxon>Lactobacillales</taxon>
        <taxon>Lactobacillaceae</taxon>
        <taxon>Ligilactobacillus</taxon>
    </lineage>
</organism>
<reference evidence="1" key="1">
    <citation type="submission" date="2023-04" db="EMBL/GenBank/DDBJ databases">
        <title>Four porcine-derived lactic acid bacteria strains analyses and their evaluation as potential probiotics based on genomics.</title>
        <authorList>
            <person name="Niu D."/>
        </authorList>
    </citation>
    <scope>NUCLEOTIDE SEQUENCE</scope>
    <source>
        <strain evidence="1">ZSA5</strain>
        <plasmid evidence="1">unnamed2</plasmid>
    </source>
</reference>
<evidence type="ECO:0000313" key="1">
    <source>
        <dbReference type="EMBL" id="WII29721.1"/>
    </source>
</evidence>
<gene>
    <name evidence="1" type="ORF">QFE45_10665</name>
</gene>
<geneLocation type="plasmid" evidence="1 2">
    <name>unnamed2</name>
</geneLocation>